<sequence>MRSSRATRLAATALAIVLLGSATACAATDSGAPASVPTSTSTSTPEPAPSASVPTAEPTPSQSPVESPAPEFGAFTAEQLTQICIDATVSTFGPDVVFDNENTRIEKRTVTPEWLVLVPAATMGYEAQSVCTIGGTPAEPKMELGSGSIERLPEEQIQNLIRGENEGGDR</sequence>
<evidence type="ECO:0000313" key="4">
    <source>
        <dbReference type="Proteomes" id="UP000033572"/>
    </source>
</evidence>
<feature type="region of interest" description="Disordered" evidence="1">
    <location>
        <begin position="28"/>
        <end position="70"/>
    </location>
</feature>
<reference evidence="3 4" key="1">
    <citation type="submission" date="2015-02" db="EMBL/GenBank/DDBJ databases">
        <title>Draft genome sequences of ten Microbacterium spp. with emphasis on heavy metal contaminated environments.</title>
        <authorList>
            <person name="Corretto E."/>
        </authorList>
    </citation>
    <scope>NUCLEOTIDE SEQUENCE [LARGE SCALE GENOMIC DNA]</scope>
    <source>
        <strain evidence="3 4">DSM 12966</strain>
    </source>
</reference>
<feature type="chain" id="PRO_5002444595" evidence="2">
    <location>
        <begin position="27"/>
        <end position="170"/>
    </location>
</feature>
<dbReference type="Proteomes" id="UP000033572">
    <property type="component" value="Unassembled WGS sequence"/>
</dbReference>
<name>A0A0F0KN65_9MICO</name>
<dbReference type="GeneID" id="94445365"/>
<evidence type="ECO:0000256" key="2">
    <source>
        <dbReference type="SAM" id="SignalP"/>
    </source>
</evidence>
<feature type="signal peptide" evidence="2">
    <location>
        <begin position="1"/>
        <end position="26"/>
    </location>
</feature>
<keyword evidence="2" id="KW-0732">Signal</keyword>
<protein>
    <submittedName>
        <fullName evidence="3">Uncharacterized protein</fullName>
    </submittedName>
</protein>
<gene>
    <name evidence="3" type="ORF">RN50_01455</name>
</gene>
<dbReference type="EMBL" id="JYIU01000039">
    <property type="protein sequence ID" value="KJL22337.1"/>
    <property type="molecule type" value="Genomic_DNA"/>
</dbReference>
<dbReference type="PROSITE" id="PS51257">
    <property type="entry name" value="PROKAR_LIPOPROTEIN"/>
    <property type="match status" value="1"/>
</dbReference>
<proteinExistence type="predicted"/>
<accession>A0A0F0KN65</accession>
<dbReference type="PATRIC" id="fig|104336.4.peg.1490"/>
<keyword evidence="4" id="KW-1185">Reference proteome</keyword>
<organism evidence="3 4">
    <name type="scientific">Microbacterium foliorum</name>
    <dbReference type="NCBI Taxonomy" id="104336"/>
    <lineage>
        <taxon>Bacteria</taxon>
        <taxon>Bacillati</taxon>
        <taxon>Actinomycetota</taxon>
        <taxon>Actinomycetes</taxon>
        <taxon>Micrococcales</taxon>
        <taxon>Microbacteriaceae</taxon>
        <taxon>Microbacterium</taxon>
    </lineage>
</organism>
<feature type="compositionally biased region" description="Low complexity" evidence="1">
    <location>
        <begin position="32"/>
        <end position="60"/>
    </location>
</feature>
<dbReference type="AlphaFoldDB" id="A0A0F0KN65"/>
<evidence type="ECO:0000313" key="3">
    <source>
        <dbReference type="EMBL" id="KJL22337.1"/>
    </source>
</evidence>
<evidence type="ECO:0000256" key="1">
    <source>
        <dbReference type="SAM" id="MobiDB-lite"/>
    </source>
</evidence>
<dbReference type="RefSeq" id="WP_156149277.1">
    <property type="nucleotide sequence ID" value="NZ_CP031425.1"/>
</dbReference>
<comment type="caution">
    <text evidence="3">The sequence shown here is derived from an EMBL/GenBank/DDBJ whole genome shotgun (WGS) entry which is preliminary data.</text>
</comment>